<comment type="caution">
    <text evidence="1">The sequence shown here is derived from an EMBL/GenBank/DDBJ whole genome shotgun (WGS) entry which is preliminary data.</text>
</comment>
<gene>
    <name evidence="1" type="ORF">DYBT9275_02678</name>
</gene>
<dbReference type="EMBL" id="CAJRAF010000002">
    <property type="protein sequence ID" value="CAG5001506.1"/>
    <property type="molecule type" value="Genomic_DNA"/>
</dbReference>
<evidence type="ECO:0000313" key="2">
    <source>
        <dbReference type="Proteomes" id="UP000680038"/>
    </source>
</evidence>
<name>A0A916JEM2_9BACT</name>
<dbReference type="AlphaFoldDB" id="A0A916JEM2"/>
<dbReference type="Proteomes" id="UP000680038">
    <property type="component" value="Unassembled WGS sequence"/>
</dbReference>
<reference evidence="1" key="1">
    <citation type="submission" date="2021-04" db="EMBL/GenBank/DDBJ databases">
        <authorList>
            <person name="Rodrigo-Torres L."/>
            <person name="Arahal R. D."/>
            <person name="Lucena T."/>
        </authorList>
    </citation>
    <scope>NUCLEOTIDE SEQUENCE</scope>
    <source>
        <strain evidence="1">CECT 9275</strain>
    </source>
</reference>
<accession>A0A916JEM2</accession>
<sequence length="88" mass="10195">MKLNELFNWMKYGIIVHNSGVVVEGAGNNRDSLIFIKIPNRLSRDFVNRRDLLQNIGIDLFFLFKEGDFLLVSICAELKRQRVLLVVT</sequence>
<evidence type="ECO:0000313" key="1">
    <source>
        <dbReference type="EMBL" id="CAG5001506.1"/>
    </source>
</evidence>
<protein>
    <submittedName>
        <fullName evidence="1">Uncharacterized protein</fullName>
    </submittedName>
</protein>
<proteinExistence type="predicted"/>
<organism evidence="1 2">
    <name type="scientific">Dyadobacter helix</name>
    <dbReference type="NCBI Taxonomy" id="2822344"/>
    <lineage>
        <taxon>Bacteria</taxon>
        <taxon>Pseudomonadati</taxon>
        <taxon>Bacteroidota</taxon>
        <taxon>Cytophagia</taxon>
        <taxon>Cytophagales</taxon>
        <taxon>Spirosomataceae</taxon>
        <taxon>Dyadobacter</taxon>
    </lineage>
</organism>
<keyword evidence="2" id="KW-1185">Reference proteome</keyword>